<keyword evidence="7 16" id="KW-0547">Nucleotide-binding</keyword>
<keyword evidence="13" id="KW-0325">Glycoprotein</keyword>
<evidence type="ECO:0000256" key="12">
    <source>
        <dbReference type="ARBA" id="ARBA00023157"/>
    </source>
</evidence>
<dbReference type="FunFam" id="1.10.510.10:FF:000060">
    <property type="entry name" value="G-type lectin S-receptor-like serine/threonine-protein kinase"/>
    <property type="match status" value="1"/>
</dbReference>
<comment type="catalytic activity">
    <reaction evidence="14 16">
        <text>L-threonyl-[protein] + ATP = O-phospho-L-threonyl-[protein] + ADP + H(+)</text>
        <dbReference type="Rhea" id="RHEA:46608"/>
        <dbReference type="Rhea" id="RHEA-COMP:11060"/>
        <dbReference type="Rhea" id="RHEA-COMP:11605"/>
        <dbReference type="ChEBI" id="CHEBI:15378"/>
        <dbReference type="ChEBI" id="CHEBI:30013"/>
        <dbReference type="ChEBI" id="CHEBI:30616"/>
        <dbReference type="ChEBI" id="CHEBI:61977"/>
        <dbReference type="ChEBI" id="CHEBI:456216"/>
        <dbReference type="EC" id="2.7.11.1"/>
    </reaction>
</comment>
<evidence type="ECO:0000313" key="23">
    <source>
        <dbReference type="Proteomes" id="UP000306102"/>
    </source>
</evidence>
<dbReference type="SUPFAM" id="SSF51110">
    <property type="entry name" value="alpha-D-mannose-specific plant lectins"/>
    <property type="match status" value="1"/>
</dbReference>
<dbReference type="PROSITE" id="PS50948">
    <property type="entry name" value="PAN"/>
    <property type="match status" value="1"/>
</dbReference>
<dbReference type="SMART" id="SM00473">
    <property type="entry name" value="PAN_AP"/>
    <property type="match status" value="1"/>
</dbReference>
<evidence type="ECO:0000259" key="20">
    <source>
        <dbReference type="PROSITE" id="PS50927"/>
    </source>
</evidence>
<keyword evidence="5" id="KW-0812">Transmembrane</keyword>
<dbReference type="CDD" id="cd14066">
    <property type="entry name" value="STKc_IRAK"/>
    <property type="match status" value="1"/>
</dbReference>
<dbReference type="STRING" id="542762.A0A4V3WPG8"/>
<evidence type="ECO:0000256" key="3">
    <source>
        <dbReference type="ARBA" id="ARBA00022527"/>
    </source>
</evidence>
<dbReference type="Pfam" id="PF07714">
    <property type="entry name" value="PK_Tyr_Ser-Thr"/>
    <property type="match status" value="1"/>
</dbReference>
<dbReference type="Gene3D" id="1.10.510.10">
    <property type="entry name" value="Transferase(Phosphotransferase) domain 1"/>
    <property type="match status" value="1"/>
</dbReference>
<evidence type="ECO:0000256" key="4">
    <source>
        <dbReference type="ARBA" id="ARBA00022679"/>
    </source>
</evidence>
<keyword evidence="12" id="KW-1015">Disulfide bond</keyword>
<dbReference type="PROSITE" id="PS50011">
    <property type="entry name" value="PROTEIN_KINASE_DOM"/>
    <property type="match status" value="1"/>
</dbReference>
<proteinExistence type="inferred from homology"/>
<dbReference type="InterPro" id="IPR021820">
    <property type="entry name" value="S-locus_recpt_kinase_C"/>
</dbReference>
<keyword evidence="3 16" id="KW-0723">Serine/threonine-protein kinase</keyword>
<evidence type="ECO:0000256" key="7">
    <source>
        <dbReference type="ARBA" id="ARBA00022741"/>
    </source>
</evidence>
<dbReference type="GO" id="GO:0004674">
    <property type="term" value="F:protein serine/threonine kinase activity"/>
    <property type="evidence" value="ECO:0007669"/>
    <property type="project" value="UniProtKB-KW"/>
</dbReference>
<protein>
    <recommendedName>
        <fullName evidence="16">Receptor-like serine/threonine-protein kinase</fullName>
        <ecNumber evidence="16">2.7.11.1</ecNumber>
    </recommendedName>
</protein>
<feature type="signal peptide" evidence="18">
    <location>
        <begin position="1"/>
        <end position="28"/>
    </location>
</feature>
<accession>A0A4V3WPG8</accession>
<gene>
    <name evidence="22" type="ORF">TEA_019182</name>
</gene>
<dbReference type="InterPro" id="IPR008271">
    <property type="entry name" value="Ser/Thr_kinase_AS"/>
</dbReference>
<evidence type="ECO:0000256" key="8">
    <source>
        <dbReference type="ARBA" id="ARBA00022777"/>
    </source>
</evidence>
<keyword evidence="4 16" id="KW-0808">Transferase</keyword>
<evidence type="ECO:0000256" key="13">
    <source>
        <dbReference type="ARBA" id="ARBA00023180"/>
    </source>
</evidence>
<name>A0A4V3WPG8_CAMSN</name>
<dbReference type="Pfam" id="PF00954">
    <property type="entry name" value="S_locus_glycop"/>
    <property type="match status" value="1"/>
</dbReference>
<dbReference type="Proteomes" id="UP000306102">
    <property type="component" value="Unassembled WGS sequence"/>
</dbReference>
<keyword evidence="10" id="KW-1133">Transmembrane helix</keyword>
<dbReference type="EC" id="2.7.11.1" evidence="16"/>
<dbReference type="PROSITE" id="PS50927">
    <property type="entry name" value="BULB_LECTIN"/>
    <property type="match status" value="1"/>
</dbReference>
<dbReference type="Pfam" id="PF08276">
    <property type="entry name" value="PAN_2"/>
    <property type="match status" value="1"/>
</dbReference>
<dbReference type="Pfam" id="PF01453">
    <property type="entry name" value="B_lectin"/>
    <property type="match status" value="1"/>
</dbReference>
<keyword evidence="23" id="KW-1185">Reference proteome</keyword>
<sequence length="814" mass="90838">MVIGGTMFRPWFFLCVVLLFVSSKPCFSIGSDTLSAAQRLSGSQTLVSQGSIYELGFFRPGNSLNVYLGIWFKNFAERIEVWVANRDKPLSDPSSLKLGLSEDGNLVLLDSLSKTLIWTTNLVSPPISNSTEAVLLDDGNFILRNGSEPSTIYWQSFDHPTDTWMPGAKLGINKLTGKTQLLTSWKNSEDPAPGRFSLQVDPNGSSQFFMVWNMSRIYWTSGVWNGQRFSLVPEMGSNDIFNFSFISNERETYFTYSLYNSSVLSRLVMEQTGQITLRLWLANLWNWKFFQASPADQSAVYAFCGAFGIFNVTSLTHCACLPGFVPLSPNETQRLNDWSGGCVRKTRLQCESNISNRKNDGFRKISILKLPPANSKAYPARNGKQCASACSLNCSCTAYAYNGSGCSIWDGALLNLQLSDGSNTTQNLYIKLAASELLDVGGAKYPSEDLLVFDFDGSSNATDHETNARYNLTRGKKNDADLPFFSFASVSAATDGFSSSNKLGQGGFGPVYKGKLLKGQEIAIKRLSERSGQGLEEFRNEIVLIAKLQHRNLVRLLGCCMEQDEHILIYEYMINKSLDFFLFDPSKREMLDWMTRIHIIEGIAQGLLYLHQYSRLRIIHRDLKASNILLDDEMNPKISDFGMARIFGGNQSQANTNRIVGTYGYMAPEYAMDGIFSIKSDVFSFGVLLLEIVSGRRNTGFYHSNSLNLLGHAWDMWNADRGLDLLDPVVNCPSSLMLLRYINVGLLCVQENPADRPTMSYVVSMLNNELALPPKPKQPAFSTSRTVEDTNPLLSNEENCSLNGVTMSLIQARW</sequence>
<keyword evidence="2" id="KW-1003">Cell membrane</keyword>
<dbReference type="Pfam" id="PF11883">
    <property type="entry name" value="DUF3403"/>
    <property type="match status" value="1"/>
</dbReference>
<evidence type="ECO:0000256" key="15">
    <source>
        <dbReference type="ARBA" id="ARBA00048679"/>
    </source>
</evidence>
<dbReference type="GO" id="GO:0005524">
    <property type="term" value="F:ATP binding"/>
    <property type="evidence" value="ECO:0007669"/>
    <property type="project" value="UniProtKB-KW"/>
</dbReference>
<dbReference type="PANTHER" id="PTHR27002">
    <property type="entry name" value="RECEPTOR-LIKE SERINE/THREONINE-PROTEIN KINASE SD1-8"/>
    <property type="match status" value="1"/>
</dbReference>
<dbReference type="InterPro" id="IPR001245">
    <property type="entry name" value="Ser-Thr/Tyr_kinase_cat_dom"/>
</dbReference>
<evidence type="ECO:0000256" key="16">
    <source>
        <dbReference type="PIRNR" id="PIRNR000641"/>
    </source>
</evidence>
<dbReference type="Gene3D" id="3.30.200.20">
    <property type="entry name" value="Phosphorylase Kinase, domain 1"/>
    <property type="match status" value="1"/>
</dbReference>
<feature type="domain" description="Bulb-type lectin" evidence="20">
    <location>
        <begin position="31"/>
        <end position="156"/>
    </location>
</feature>
<evidence type="ECO:0000256" key="18">
    <source>
        <dbReference type="SAM" id="SignalP"/>
    </source>
</evidence>
<dbReference type="GO" id="GO:0106310">
    <property type="term" value="F:protein serine kinase activity"/>
    <property type="evidence" value="ECO:0007669"/>
    <property type="project" value="RHEA"/>
</dbReference>
<dbReference type="Gene3D" id="2.90.10.10">
    <property type="entry name" value="Bulb-type lectin domain"/>
    <property type="match status" value="1"/>
</dbReference>
<feature type="domain" description="Apple" evidence="21">
    <location>
        <begin position="350"/>
        <end position="433"/>
    </location>
</feature>
<evidence type="ECO:0000256" key="9">
    <source>
        <dbReference type="ARBA" id="ARBA00022840"/>
    </source>
</evidence>
<reference evidence="22 23" key="1">
    <citation type="journal article" date="2018" name="Proc. Natl. Acad. Sci. U.S.A.">
        <title>Draft genome sequence of Camellia sinensis var. sinensis provides insights into the evolution of the tea genome and tea quality.</title>
        <authorList>
            <person name="Wei C."/>
            <person name="Yang H."/>
            <person name="Wang S."/>
            <person name="Zhao J."/>
            <person name="Liu C."/>
            <person name="Gao L."/>
            <person name="Xia E."/>
            <person name="Lu Y."/>
            <person name="Tai Y."/>
            <person name="She G."/>
            <person name="Sun J."/>
            <person name="Cao H."/>
            <person name="Tong W."/>
            <person name="Gao Q."/>
            <person name="Li Y."/>
            <person name="Deng W."/>
            <person name="Jiang X."/>
            <person name="Wang W."/>
            <person name="Chen Q."/>
            <person name="Zhang S."/>
            <person name="Li H."/>
            <person name="Wu J."/>
            <person name="Wang P."/>
            <person name="Li P."/>
            <person name="Shi C."/>
            <person name="Zheng F."/>
            <person name="Jian J."/>
            <person name="Huang B."/>
            <person name="Shan D."/>
            <person name="Shi M."/>
            <person name="Fang C."/>
            <person name="Yue Y."/>
            <person name="Li F."/>
            <person name="Li D."/>
            <person name="Wei S."/>
            <person name="Han B."/>
            <person name="Jiang C."/>
            <person name="Yin Y."/>
            <person name="Xia T."/>
            <person name="Zhang Z."/>
            <person name="Bennetzen J.L."/>
            <person name="Zhao S."/>
            <person name="Wan X."/>
        </authorList>
    </citation>
    <scope>NUCLEOTIDE SEQUENCE [LARGE SCALE GENOMIC DNA]</scope>
    <source>
        <strain evidence="23">cv. Shuchazao</strain>
        <tissue evidence="22">Leaf</tissue>
    </source>
</reference>
<dbReference type="SMART" id="SM00108">
    <property type="entry name" value="B_lectin"/>
    <property type="match status" value="1"/>
</dbReference>
<evidence type="ECO:0000259" key="19">
    <source>
        <dbReference type="PROSITE" id="PS50011"/>
    </source>
</evidence>
<dbReference type="CDD" id="cd00028">
    <property type="entry name" value="B_lectin"/>
    <property type="match status" value="1"/>
</dbReference>
<dbReference type="PANTHER" id="PTHR27002:SF812">
    <property type="entry name" value="RECEPTOR-LIKE SERINE_THREONINE-PROTEIN KINASE"/>
    <property type="match status" value="1"/>
</dbReference>
<feature type="domain" description="Protein kinase" evidence="19">
    <location>
        <begin position="497"/>
        <end position="781"/>
    </location>
</feature>
<comment type="caution">
    <text evidence="22">The sequence shown here is derived from an EMBL/GenBank/DDBJ whole genome shotgun (WGS) entry which is preliminary data.</text>
</comment>
<evidence type="ECO:0000259" key="21">
    <source>
        <dbReference type="PROSITE" id="PS50948"/>
    </source>
</evidence>
<dbReference type="SUPFAM" id="SSF56112">
    <property type="entry name" value="Protein kinase-like (PK-like)"/>
    <property type="match status" value="1"/>
</dbReference>
<dbReference type="GO" id="GO:0005886">
    <property type="term" value="C:plasma membrane"/>
    <property type="evidence" value="ECO:0007669"/>
    <property type="project" value="UniProtKB-SubCell"/>
</dbReference>
<evidence type="ECO:0000256" key="2">
    <source>
        <dbReference type="ARBA" id="ARBA00022475"/>
    </source>
</evidence>
<dbReference type="PROSITE" id="PS00108">
    <property type="entry name" value="PROTEIN_KINASE_ST"/>
    <property type="match status" value="1"/>
</dbReference>
<evidence type="ECO:0000256" key="11">
    <source>
        <dbReference type="ARBA" id="ARBA00023136"/>
    </source>
</evidence>
<feature type="region of interest" description="Disordered" evidence="17">
    <location>
        <begin position="775"/>
        <end position="795"/>
    </location>
</feature>
<dbReference type="FunFam" id="3.30.200.20:FF:000951">
    <property type="entry name" value="Uncharacterized protein"/>
    <property type="match status" value="1"/>
</dbReference>
<comment type="catalytic activity">
    <reaction evidence="15 16">
        <text>L-seryl-[protein] + ATP = O-phospho-L-seryl-[protein] + ADP + H(+)</text>
        <dbReference type="Rhea" id="RHEA:17989"/>
        <dbReference type="Rhea" id="RHEA-COMP:9863"/>
        <dbReference type="Rhea" id="RHEA-COMP:11604"/>
        <dbReference type="ChEBI" id="CHEBI:15378"/>
        <dbReference type="ChEBI" id="CHEBI:29999"/>
        <dbReference type="ChEBI" id="CHEBI:30616"/>
        <dbReference type="ChEBI" id="CHEBI:83421"/>
        <dbReference type="ChEBI" id="CHEBI:456216"/>
        <dbReference type="EC" id="2.7.11.1"/>
    </reaction>
</comment>
<feature type="chain" id="PRO_5020494621" description="Receptor-like serine/threonine-protein kinase" evidence="18">
    <location>
        <begin position="29"/>
        <end position="814"/>
    </location>
</feature>
<evidence type="ECO:0000256" key="1">
    <source>
        <dbReference type="ARBA" id="ARBA00004251"/>
    </source>
</evidence>
<evidence type="ECO:0000256" key="17">
    <source>
        <dbReference type="SAM" id="MobiDB-lite"/>
    </source>
</evidence>
<evidence type="ECO:0000256" key="5">
    <source>
        <dbReference type="ARBA" id="ARBA00022692"/>
    </source>
</evidence>
<dbReference type="EMBL" id="SDRB02004107">
    <property type="protein sequence ID" value="THG16387.1"/>
    <property type="molecule type" value="Genomic_DNA"/>
</dbReference>
<evidence type="ECO:0000256" key="14">
    <source>
        <dbReference type="ARBA" id="ARBA00047899"/>
    </source>
</evidence>
<evidence type="ECO:0000313" key="22">
    <source>
        <dbReference type="EMBL" id="THG16387.1"/>
    </source>
</evidence>
<dbReference type="InterPro" id="IPR024171">
    <property type="entry name" value="SRK-like_kinase"/>
</dbReference>
<dbReference type="InterPro" id="IPR003609">
    <property type="entry name" value="Pan_app"/>
</dbReference>
<dbReference type="InterPro" id="IPR000858">
    <property type="entry name" value="S_locus_glycoprot_dom"/>
</dbReference>
<organism evidence="22 23">
    <name type="scientific">Camellia sinensis var. sinensis</name>
    <name type="common">China tea</name>
    <dbReference type="NCBI Taxonomy" id="542762"/>
    <lineage>
        <taxon>Eukaryota</taxon>
        <taxon>Viridiplantae</taxon>
        <taxon>Streptophyta</taxon>
        <taxon>Embryophyta</taxon>
        <taxon>Tracheophyta</taxon>
        <taxon>Spermatophyta</taxon>
        <taxon>Magnoliopsida</taxon>
        <taxon>eudicotyledons</taxon>
        <taxon>Gunneridae</taxon>
        <taxon>Pentapetalae</taxon>
        <taxon>asterids</taxon>
        <taxon>Ericales</taxon>
        <taxon>Theaceae</taxon>
        <taxon>Camellia</taxon>
    </lineage>
</organism>
<keyword evidence="11" id="KW-0472">Membrane</keyword>
<dbReference type="AlphaFoldDB" id="A0A4V3WPG8"/>
<dbReference type="InterPro" id="IPR001480">
    <property type="entry name" value="Bulb-type_lectin_dom"/>
</dbReference>
<comment type="subcellular location">
    <subcellularLocation>
        <location evidence="1">Cell membrane</location>
        <topology evidence="1">Single-pass type I membrane protein</topology>
    </subcellularLocation>
</comment>
<comment type="similarity">
    <text evidence="16">Belongs to the protein kinase superfamily. Ser/Thr protein kinase family.</text>
</comment>
<dbReference type="CDD" id="cd01098">
    <property type="entry name" value="PAN_AP_plant"/>
    <property type="match status" value="1"/>
</dbReference>
<evidence type="ECO:0000256" key="6">
    <source>
        <dbReference type="ARBA" id="ARBA00022729"/>
    </source>
</evidence>
<dbReference type="InterPro" id="IPR011009">
    <property type="entry name" value="Kinase-like_dom_sf"/>
</dbReference>
<dbReference type="PIRSF" id="PIRSF000641">
    <property type="entry name" value="SRK"/>
    <property type="match status" value="1"/>
</dbReference>
<evidence type="ECO:0000256" key="10">
    <source>
        <dbReference type="ARBA" id="ARBA00022989"/>
    </source>
</evidence>
<dbReference type="InterPro" id="IPR000719">
    <property type="entry name" value="Prot_kinase_dom"/>
</dbReference>
<dbReference type="GO" id="GO:0048544">
    <property type="term" value="P:recognition of pollen"/>
    <property type="evidence" value="ECO:0007669"/>
    <property type="project" value="InterPro"/>
</dbReference>
<keyword evidence="6 18" id="KW-0732">Signal</keyword>
<keyword evidence="9 16" id="KW-0067">ATP-binding</keyword>
<dbReference type="FunFam" id="2.90.10.10:FF:000002">
    <property type="entry name" value="Serine/threonine-protein kinase"/>
    <property type="match status" value="1"/>
</dbReference>
<dbReference type="InterPro" id="IPR036426">
    <property type="entry name" value="Bulb-type_lectin_dom_sf"/>
</dbReference>
<dbReference type="SMART" id="SM00220">
    <property type="entry name" value="S_TKc"/>
    <property type="match status" value="1"/>
</dbReference>
<keyword evidence="8 16" id="KW-0418">Kinase</keyword>